<evidence type="ECO:0000256" key="3">
    <source>
        <dbReference type="ARBA" id="ARBA00022795"/>
    </source>
</evidence>
<evidence type="ECO:0000313" key="5">
    <source>
        <dbReference type="Proteomes" id="UP000036325"/>
    </source>
</evidence>
<dbReference type="STRING" id="1608994.TU86_06725"/>
<dbReference type="GO" id="GO:0044780">
    <property type="term" value="P:bacterial-type flagellum assembly"/>
    <property type="evidence" value="ECO:0007669"/>
    <property type="project" value="InterPro"/>
</dbReference>
<keyword evidence="4" id="KW-0282">Flagellum</keyword>
<dbReference type="RefSeq" id="WP_048363513.1">
    <property type="nucleotide sequence ID" value="NZ_JAAEBV010000005.1"/>
</dbReference>
<sequence>MHDTTLLQLINDDFGSAQTLLSLLQDETVALQGRDMLVLEKILARKQSLIILLDQHGRKRSELLVSLGLTANHSGLEQLASHSDVGPQLLAQSAALNQLLAECQAANAVNGQAIQTQQLITANQQRILHGGEAHTLYDARGTTALVNKPRAFSQA</sequence>
<comment type="function">
    <text evidence="1">Required for the efficient initiation of filament assembly.</text>
</comment>
<dbReference type="Proteomes" id="UP000036325">
    <property type="component" value="Unassembled WGS sequence"/>
</dbReference>
<keyword evidence="4" id="KW-0969">Cilium</keyword>
<evidence type="ECO:0000256" key="1">
    <source>
        <dbReference type="ARBA" id="ARBA00002397"/>
    </source>
</evidence>
<evidence type="ECO:0000256" key="2">
    <source>
        <dbReference type="ARBA" id="ARBA00007703"/>
    </source>
</evidence>
<dbReference type="AlphaFoldDB" id="A0A0J6J4Q0"/>
<dbReference type="SUPFAM" id="SSF140566">
    <property type="entry name" value="FlgN-like"/>
    <property type="match status" value="1"/>
</dbReference>
<dbReference type="Pfam" id="PF05130">
    <property type="entry name" value="FlgN"/>
    <property type="match status" value="1"/>
</dbReference>
<organism evidence="4 5">
    <name type="scientific">Pseudomonas weihenstephanensis</name>
    <dbReference type="NCBI Taxonomy" id="1608994"/>
    <lineage>
        <taxon>Bacteria</taxon>
        <taxon>Pseudomonadati</taxon>
        <taxon>Pseudomonadota</taxon>
        <taxon>Gammaproteobacteria</taxon>
        <taxon>Pseudomonadales</taxon>
        <taxon>Pseudomonadaceae</taxon>
        <taxon>Pseudomonas</taxon>
    </lineage>
</organism>
<keyword evidence="3" id="KW-1005">Bacterial flagellum biogenesis</keyword>
<reference evidence="4 5" key="1">
    <citation type="submission" date="2015-02" db="EMBL/GenBank/DDBJ databases">
        <title>Pseudomonas helleri sp. nov. and Pseudomonas weihenstephanensis sp. nov., isolated from raw cows milk.</title>
        <authorList>
            <person name="von Neubeck M."/>
            <person name="Huptas C."/>
            <person name="Wenning M."/>
            <person name="Scherer S."/>
        </authorList>
    </citation>
    <scope>NUCLEOTIDE SEQUENCE [LARGE SCALE GENOMIC DNA]</scope>
    <source>
        <strain evidence="4 5">DSM 29166</strain>
    </source>
</reference>
<name>A0A0J6J4Q0_9PSED</name>
<dbReference type="InterPro" id="IPR007809">
    <property type="entry name" value="FlgN-like"/>
</dbReference>
<comment type="caution">
    <text evidence="4">The sequence shown here is derived from an EMBL/GenBank/DDBJ whole genome shotgun (WGS) entry which is preliminary data.</text>
</comment>
<dbReference type="EMBL" id="JYLF01000002">
    <property type="protein sequence ID" value="KMN14980.1"/>
    <property type="molecule type" value="Genomic_DNA"/>
</dbReference>
<protein>
    <submittedName>
        <fullName evidence="4">Flagellar biosynthesis protein FlgN</fullName>
    </submittedName>
</protein>
<gene>
    <name evidence="4" type="ORF">TU86_06725</name>
</gene>
<dbReference type="PATRIC" id="fig|1608994.3.peg.1946"/>
<accession>A0A0J6J4Q0</accession>
<accession>A0A0J6IK74</accession>
<evidence type="ECO:0000313" key="4">
    <source>
        <dbReference type="EMBL" id="KMN14980.1"/>
    </source>
</evidence>
<keyword evidence="4" id="KW-0966">Cell projection</keyword>
<dbReference type="OrthoDB" id="5734604at2"/>
<proteinExistence type="inferred from homology"/>
<comment type="similarity">
    <text evidence="2">Belongs to the FlgN family.</text>
</comment>
<dbReference type="InterPro" id="IPR036679">
    <property type="entry name" value="FlgN-like_sf"/>
</dbReference>
<dbReference type="Gene3D" id="1.20.58.300">
    <property type="entry name" value="FlgN-like"/>
    <property type="match status" value="1"/>
</dbReference>